<feature type="chain" id="PRO_5042067098" evidence="1">
    <location>
        <begin position="23"/>
        <end position="271"/>
    </location>
</feature>
<feature type="signal peptide" evidence="1">
    <location>
        <begin position="1"/>
        <end position="22"/>
    </location>
</feature>
<accession>A0AAD2FBW0</accession>
<gene>
    <name evidence="2" type="ORF">CYCCA115_LOCUS1602</name>
</gene>
<evidence type="ECO:0000256" key="1">
    <source>
        <dbReference type="SAM" id="SignalP"/>
    </source>
</evidence>
<sequence length="271" mass="28992">MRGFLAFTLFLFFPNNAILVEGSSTATAVGNFEASLLGRNADPLVTAAPLVIGTTCQDGCVLLAVHTMFAQEPLLLDTTDAEDEGLQDLPKEYRGPFRVFSVDSYGTSLACVGWRADAQTLVNYCKHLAKEDVALYGNGRQVDSEYGNYLATEASTWLARSAVSGKIRPLSCAGLLATGSIENSPGSLWLVDITGSYPIRAHAIGGGPLAGIVNDYLATIDFANLKHERVIKLLMEFVSELDGIPKGSRIEVVSIGGQKGGKRHLLSRIPN</sequence>
<dbReference type="InterPro" id="IPR029055">
    <property type="entry name" value="Ntn_hydrolases_N"/>
</dbReference>
<keyword evidence="1" id="KW-0732">Signal</keyword>
<protein>
    <submittedName>
        <fullName evidence="2">Uncharacterized protein</fullName>
    </submittedName>
</protein>
<reference evidence="2" key="1">
    <citation type="submission" date="2023-08" db="EMBL/GenBank/DDBJ databases">
        <authorList>
            <person name="Audoor S."/>
            <person name="Bilcke G."/>
        </authorList>
    </citation>
    <scope>NUCLEOTIDE SEQUENCE</scope>
</reference>
<dbReference type="AlphaFoldDB" id="A0AAD2FBW0"/>
<organism evidence="2 3">
    <name type="scientific">Cylindrotheca closterium</name>
    <dbReference type="NCBI Taxonomy" id="2856"/>
    <lineage>
        <taxon>Eukaryota</taxon>
        <taxon>Sar</taxon>
        <taxon>Stramenopiles</taxon>
        <taxon>Ochrophyta</taxon>
        <taxon>Bacillariophyta</taxon>
        <taxon>Bacillariophyceae</taxon>
        <taxon>Bacillariophycidae</taxon>
        <taxon>Bacillariales</taxon>
        <taxon>Bacillariaceae</taxon>
        <taxon>Cylindrotheca</taxon>
    </lineage>
</organism>
<proteinExistence type="predicted"/>
<name>A0AAD2FBW0_9STRA</name>
<dbReference type="Gene3D" id="3.60.20.10">
    <property type="entry name" value="Glutamine Phosphoribosylpyrophosphate, subunit 1, domain 1"/>
    <property type="match status" value="1"/>
</dbReference>
<comment type="caution">
    <text evidence="2">The sequence shown here is derived from an EMBL/GenBank/DDBJ whole genome shotgun (WGS) entry which is preliminary data.</text>
</comment>
<dbReference type="SUPFAM" id="SSF56235">
    <property type="entry name" value="N-terminal nucleophile aminohydrolases (Ntn hydrolases)"/>
    <property type="match status" value="1"/>
</dbReference>
<evidence type="ECO:0000313" key="2">
    <source>
        <dbReference type="EMBL" id="CAJ1929091.1"/>
    </source>
</evidence>
<dbReference type="EMBL" id="CAKOGP040000069">
    <property type="protein sequence ID" value="CAJ1929091.1"/>
    <property type="molecule type" value="Genomic_DNA"/>
</dbReference>
<dbReference type="Proteomes" id="UP001295423">
    <property type="component" value="Unassembled WGS sequence"/>
</dbReference>
<evidence type="ECO:0000313" key="3">
    <source>
        <dbReference type="Proteomes" id="UP001295423"/>
    </source>
</evidence>
<keyword evidence="3" id="KW-1185">Reference proteome</keyword>